<reference evidence="1" key="1">
    <citation type="journal article" date="2025" name="Int. J. Syst. Evol. Microbiol.">
        <title>Streptomyces citrinus sp. nov., with yellow diffusible pigment.</title>
        <authorList>
            <person name="He Y."/>
            <person name="Yang E."/>
            <person name="Xu J."/>
            <person name="Sun Y."/>
            <person name="Sun L."/>
        </authorList>
    </citation>
    <scope>NUCLEOTIDE SEQUENCE</scope>
    <source>
        <strain evidence="1">Q6</strain>
    </source>
</reference>
<dbReference type="Proteomes" id="UP001432251">
    <property type="component" value="Chromosome"/>
</dbReference>
<proteinExistence type="predicted"/>
<sequence length="97" mass="10439">MASDSGRNRSPIDPTKIAYVYMQLADYIAGQIADGTLQPGARLPGERDLAEEYGVAHLTIRRATKELRERGLVVTLPGKGSYIAYPENADEGGDGDS</sequence>
<name>A0ACD5AGG5_9ACTN</name>
<dbReference type="EMBL" id="CP146022">
    <property type="protein sequence ID" value="WWQ66308.1"/>
    <property type="molecule type" value="Genomic_DNA"/>
</dbReference>
<accession>A0ACD5AGG5</accession>
<gene>
    <name evidence="1" type="ORF">V2W30_25245</name>
</gene>
<keyword evidence="2" id="KW-1185">Reference proteome</keyword>
<evidence type="ECO:0000313" key="2">
    <source>
        <dbReference type="Proteomes" id="UP001432251"/>
    </source>
</evidence>
<evidence type="ECO:0000313" key="1">
    <source>
        <dbReference type="EMBL" id="WWQ66308.1"/>
    </source>
</evidence>
<organism evidence="1 2">
    <name type="scientific">Streptomyces citrinus</name>
    <dbReference type="NCBI Taxonomy" id="3118173"/>
    <lineage>
        <taxon>Bacteria</taxon>
        <taxon>Bacillati</taxon>
        <taxon>Actinomycetota</taxon>
        <taxon>Actinomycetes</taxon>
        <taxon>Kitasatosporales</taxon>
        <taxon>Streptomycetaceae</taxon>
        <taxon>Streptomyces</taxon>
    </lineage>
</organism>
<protein>
    <submittedName>
        <fullName evidence="1">Winged helix-turn-helix domain-containing protein</fullName>
    </submittedName>
</protein>